<keyword evidence="8" id="KW-1185">Reference proteome</keyword>
<dbReference type="InterPro" id="IPR007016">
    <property type="entry name" value="O-antigen_ligase-rel_domated"/>
</dbReference>
<dbReference type="KEGG" id="fls:GLV81_01495"/>
<keyword evidence="7" id="KW-0436">Ligase</keyword>
<feature type="transmembrane region" description="Helical" evidence="5">
    <location>
        <begin position="372"/>
        <end position="392"/>
    </location>
</feature>
<evidence type="ECO:0000256" key="4">
    <source>
        <dbReference type="ARBA" id="ARBA00023136"/>
    </source>
</evidence>
<feature type="transmembrane region" description="Helical" evidence="5">
    <location>
        <begin position="86"/>
        <end position="107"/>
    </location>
</feature>
<sequence length="437" mass="49934">MFTLTTSYKRPADHQRFLSQMGVLLAIIFFIKLGGFFTWSENVAITRVVKVFSRLMMTGAIIWVYRKIIERGAIGSFGWQHQLSPFLYAAYLTLGLISFLWSTAVGYSALQWFMDVESFVFAYYFIACFILLENYFPGNQVKLYNVMGNAVLLMISIFLVGMFIAPEAFYRMTHGGEEARLGGFFMNPNELGMLAAVGVSCFIFNYYTGKRMVWNTIRILLLMWAIVMTGSRSTTIGALLIAFFHIRQSSNTKLKYAMYAGAFMVIPLAIEKMVVKENAGGLEEVMSMTGRLPFWTALITEGLPQEPLFGFGFMRIAYKDFFQSVHTYAGQMTHNTFIQVLMNLGFVGFTLVLFQVVFTIRGFVQQFSKEKQLFTIGVFIPILINSLTEFGIFGETNYGILFYQVLIFYISLTINKHKSPAQKIFLRKRRPELFASE</sequence>
<evidence type="ECO:0000256" key="5">
    <source>
        <dbReference type="SAM" id="Phobius"/>
    </source>
</evidence>
<feature type="transmembrane region" description="Helical" evidence="5">
    <location>
        <begin position="294"/>
        <end position="317"/>
    </location>
</feature>
<comment type="subcellular location">
    <subcellularLocation>
        <location evidence="1">Membrane</location>
        <topology evidence="1">Multi-pass membrane protein</topology>
    </subcellularLocation>
</comment>
<dbReference type="GO" id="GO:0016874">
    <property type="term" value="F:ligase activity"/>
    <property type="evidence" value="ECO:0007669"/>
    <property type="project" value="UniProtKB-KW"/>
</dbReference>
<feature type="transmembrane region" description="Helical" evidence="5">
    <location>
        <begin position="191"/>
        <end position="207"/>
    </location>
</feature>
<dbReference type="Pfam" id="PF04932">
    <property type="entry name" value="Wzy_C"/>
    <property type="match status" value="1"/>
</dbReference>
<evidence type="ECO:0000256" key="2">
    <source>
        <dbReference type="ARBA" id="ARBA00022692"/>
    </source>
</evidence>
<dbReference type="RefSeq" id="WP_157476209.1">
    <property type="nucleotide sequence ID" value="NZ_CP046566.1"/>
</dbReference>
<gene>
    <name evidence="7" type="ORF">GLV81_01495</name>
</gene>
<feature type="transmembrane region" description="Helical" evidence="5">
    <location>
        <begin position="143"/>
        <end position="165"/>
    </location>
</feature>
<keyword evidence="2 5" id="KW-0812">Transmembrane</keyword>
<evidence type="ECO:0000313" key="8">
    <source>
        <dbReference type="Proteomes" id="UP000426027"/>
    </source>
</evidence>
<dbReference type="AlphaFoldDB" id="A0A6I6GPD6"/>
<feature type="transmembrane region" description="Helical" evidence="5">
    <location>
        <begin position="256"/>
        <end position="274"/>
    </location>
</feature>
<evidence type="ECO:0000256" key="1">
    <source>
        <dbReference type="ARBA" id="ARBA00004141"/>
    </source>
</evidence>
<name>A0A6I6GPD6_9BACT</name>
<accession>A0A6I6GPD6</accession>
<feature type="transmembrane region" description="Helical" evidence="5">
    <location>
        <begin position="45"/>
        <end position="65"/>
    </location>
</feature>
<feature type="transmembrane region" description="Helical" evidence="5">
    <location>
        <begin position="398"/>
        <end position="415"/>
    </location>
</feature>
<dbReference type="EMBL" id="CP046566">
    <property type="protein sequence ID" value="QGW26949.1"/>
    <property type="molecule type" value="Genomic_DNA"/>
</dbReference>
<evidence type="ECO:0000256" key="3">
    <source>
        <dbReference type="ARBA" id="ARBA00022989"/>
    </source>
</evidence>
<protein>
    <submittedName>
        <fullName evidence="7">O-antigen ligase domain-containing protein</fullName>
    </submittedName>
</protein>
<dbReference type="PANTHER" id="PTHR37422:SF17">
    <property type="entry name" value="O-ANTIGEN LIGASE"/>
    <property type="match status" value="1"/>
</dbReference>
<proteinExistence type="predicted"/>
<keyword evidence="4 5" id="KW-0472">Membrane</keyword>
<feature type="transmembrane region" description="Helical" evidence="5">
    <location>
        <begin position="219"/>
        <end position="244"/>
    </location>
</feature>
<reference evidence="7 8" key="1">
    <citation type="submission" date="2019-11" db="EMBL/GenBank/DDBJ databases">
        <authorList>
            <person name="Im W.T."/>
        </authorList>
    </citation>
    <scope>NUCLEOTIDE SEQUENCE [LARGE SCALE GENOMIC DNA]</scope>
    <source>
        <strain evidence="7 8">SB-02</strain>
    </source>
</reference>
<dbReference type="GO" id="GO:0016020">
    <property type="term" value="C:membrane"/>
    <property type="evidence" value="ECO:0007669"/>
    <property type="project" value="UniProtKB-SubCell"/>
</dbReference>
<feature type="domain" description="O-antigen ligase-related" evidence="6">
    <location>
        <begin position="220"/>
        <end position="352"/>
    </location>
</feature>
<feature type="transmembrane region" description="Helical" evidence="5">
    <location>
        <begin position="337"/>
        <end position="360"/>
    </location>
</feature>
<feature type="transmembrane region" description="Helical" evidence="5">
    <location>
        <begin position="119"/>
        <end position="136"/>
    </location>
</feature>
<dbReference type="InterPro" id="IPR051533">
    <property type="entry name" value="WaaL-like"/>
</dbReference>
<keyword evidence="3 5" id="KW-1133">Transmembrane helix</keyword>
<organism evidence="7 8">
    <name type="scientific">Phnomibacter ginsenosidimutans</name>
    <dbReference type="NCBI Taxonomy" id="2676868"/>
    <lineage>
        <taxon>Bacteria</taxon>
        <taxon>Pseudomonadati</taxon>
        <taxon>Bacteroidota</taxon>
        <taxon>Chitinophagia</taxon>
        <taxon>Chitinophagales</taxon>
        <taxon>Chitinophagaceae</taxon>
        <taxon>Phnomibacter</taxon>
    </lineage>
</organism>
<feature type="transmembrane region" description="Helical" evidence="5">
    <location>
        <begin position="21"/>
        <end position="39"/>
    </location>
</feature>
<dbReference type="Proteomes" id="UP000426027">
    <property type="component" value="Chromosome"/>
</dbReference>
<dbReference type="PANTHER" id="PTHR37422">
    <property type="entry name" value="TEICHURONIC ACID BIOSYNTHESIS PROTEIN TUAE"/>
    <property type="match status" value="1"/>
</dbReference>
<evidence type="ECO:0000259" key="6">
    <source>
        <dbReference type="Pfam" id="PF04932"/>
    </source>
</evidence>
<evidence type="ECO:0000313" key="7">
    <source>
        <dbReference type="EMBL" id="QGW26949.1"/>
    </source>
</evidence>